<gene>
    <name evidence="2" type="ORF">H3Z74_21825</name>
</gene>
<organism evidence="2 3">
    <name type="scientific">Sphingomonas alpina</name>
    <dbReference type="NCBI Taxonomy" id="653931"/>
    <lineage>
        <taxon>Bacteria</taxon>
        <taxon>Pseudomonadati</taxon>
        <taxon>Pseudomonadota</taxon>
        <taxon>Alphaproteobacteria</taxon>
        <taxon>Sphingomonadales</taxon>
        <taxon>Sphingomonadaceae</taxon>
        <taxon>Sphingomonas</taxon>
    </lineage>
</organism>
<protein>
    <submittedName>
        <fullName evidence="2">Uncharacterized protein</fullName>
    </submittedName>
</protein>
<name>A0A7H0LHX4_9SPHN</name>
<proteinExistence type="predicted"/>
<reference evidence="2 3" key="1">
    <citation type="submission" date="2020-09" db="EMBL/GenBank/DDBJ databases">
        <title>Sphingomonas sp., a new species isolated from pork steak.</title>
        <authorList>
            <person name="Heidler von Heilborn D."/>
        </authorList>
    </citation>
    <scope>NUCLEOTIDE SEQUENCE [LARGE SCALE GENOMIC DNA]</scope>
    <source>
        <strain evidence="3">S8-3T</strain>
    </source>
</reference>
<accession>A0A7H0LHX4</accession>
<evidence type="ECO:0000313" key="3">
    <source>
        <dbReference type="Proteomes" id="UP000516148"/>
    </source>
</evidence>
<feature type="compositionally biased region" description="Basic and acidic residues" evidence="1">
    <location>
        <begin position="56"/>
        <end position="74"/>
    </location>
</feature>
<keyword evidence="3" id="KW-1185">Reference proteome</keyword>
<evidence type="ECO:0000256" key="1">
    <source>
        <dbReference type="SAM" id="MobiDB-lite"/>
    </source>
</evidence>
<sequence length="80" mass="8771">MAKGYIAIDLFSKTLPSGAVSLFVRDGDGKDVLITLPKRSARALAARINQNIDYSEGRADRRPGTPHLWFDDLTPRVNGS</sequence>
<dbReference type="RefSeq" id="WP_187761594.1">
    <property type="nucleotide sequence ID" value="NZ_CP061038.1"/>
</dbReference>
<dbReference type="EMBL" id="CP061038">
    <property type="protein sequence ID" value="QNQ09277.1"/>
    <property type="molecule type" value="Genomic_DNA"/>
</dbReference>
<feature type="region of interest" description="Disordered" evidence="1">
    <location>
        <begin position="56"/>
        <end position="80"/>
    </location>
</feature>
<dbReference type="KEGG" id="spap:H3Z74_21825"/>
<evidence type="ECO:0000313" key="2">
    <source>
        <dbReference type="EMBL" id="QNQ09277.1"/>
    </source>
</evidence>
<dbReference type="AlphaFoldDB" id="A0A7H0LHX4"/>
<dbReference type="Proteomes" id="UP000516148">
    <property type="component" value="Chromosome"/>
</dbReference>